<dbReference type="Gene3D" id="3.60.21.10">
    <property type="match status" value="1"/>
</dbReference>
<reference evidence="1 2" key="1">
    <citation type="journal article" date="2018" name="Proc. Natl. Acad. Sci. U.S.A.">
        <title>Draft genome sequence of Camellia sinensis var. sinensis provides insights into the evolution of the tea genome and tea quality.</title>
        <authorList>
            <person name="Wei C."/>
            <person name="Yang H."/>
            <person name="Wang S."/>
            <person name="Zhao J."/>
            <person name="Liu C."/>
            <person name="Gao L."/>
            <person name="Xia E."/>
            <person name="Lu Y."/>
            <person name="Tai Y."/>
            <person name="She G."/>
            <person name="Sun J."/>
            <person name="Cao H."/>
            <person name="Tong W."/>
            <person name="Gao Q."/>
            <person name="Li Y."/>
            <person name="Deng W."/>
            <person name="Jiang X."/>
            <person name="Wang W."/>
            <person name="Chen Q."/>
            <person name="Zhang S."/>
            <person name="Li H."/>
            <person name="Wu J."/>
            <person name="Wang P."/>
            <person name="Li P."/>
            <person name="Shi C."/>
            <person name="Zheng F."/>
            <person name="Jian J."/>
            <person name="Huang B."/>
            <person name="Shan D."/>
            <person name="Shi M."/>
            <person name="Fang C."/>
            <person name="Yue Y."/>
            <person name="Li F."/>
            <person name="Li D."/>
            <person name="Wei S."/>
            <person name="Han B."/>
            <person name="Jiang C."/>
            <person name="Yin Y."/>
            <person name="Xia T."/>
            <person name="Zhang Z."/>
            <person name="Bennetzen J.L."/>
            <person name="Zhao S."/>
            <person name="Wan X."/>
        </authorList>
    </citation>
    <scope>NUCLEOTIDE SEQUENCE [LARGE SCALE GENOMIC DNA]</scope>
    <source>
        <strain evidence="2">cv. Shuchazao</strain>
        <tissue evidence="1">Leaf</tissue>
    </source>
</reference>
<dbReference type="InterPro" id="IPR029052">
    <property type="entry name" value="Metallo-depent_PP-like"/>
</dbReference>
<sequence>MGFGVSKGSIIVGVQATVWVSGFEYFSHFTWLVYCPRVPTSQQEVKDLSLPTCSGHCNPITHGTNEAILLAKSSCTSLACGDVLDFLSQLNIHFDVVLMMIMAEVVKTYKARFVINISELGEDDPLMLNDTSNDGQNDQLNWLMSTLEASNASWRIIAGFHSIVACDKNIEQMETKEAVEPLHRIFLKYGVGKLWTDLLSNNGEKRPCKSKSYTLSHLTTNFLASQGTGHNKCCALYQAQVASLVLLGQPKQVFDLGKWKGSPLRSTYPTSIFTGSLWYTGIFGAYYRFQPRNADAFVPVAPALEEPLLSFPEASLEEADMVNLASVMRFHVERGGFSHSFIYYRTHSGPSVGWVYWVNDVIKNLPLNNA</sequence>
<comment type="caution">
    <text evidence="1">The sequence shown here is derived from an EMBL/GenBank/DDBJ whole genome shotgun (WGS) entry which is preliminary data.</text>
</comment>
<protein>
    <submittedName>
        <fullName evidence="1">Uncharacterized protein</fullName>
    </submittedName>
</protein>
<name>A0A4S4DLL8_CAMSN</name>
<dbReference type="Proteomes" id="UP000306102">
    <property type="component" value="Unassembled WGS sequence"/>
</dbReference>
<dbReference type="AlphaFoldDB" id="A0A4S4DLL8"/>
<proteinExistence type="predicted"/>
<evidence type="ECO:0000313" key="1">
    <source>
        <dbReference type="EMBL" id="THG03424.1"/>
    </source>
</evidence>
<keyword evidence="2" id="KW-1185">Reference proteome</keyword>
<gene>
    <name evidence="1" type="ORF">TEA_005942</name>
</gene>
<evidence type="ECO:0000313" key="2">
    <source>
        <dbReference type="Proteomes" id="UP000306102"/>
    </source>
</evidence>
<dbReference type="EMBL" id="SDRB02010960">
    <property type="protein sequence ID" value="THG03424.1"/>
    <property type="molecule type" value="Genomic_DNA"/>
</dbReference>
<organism evidence="1 2">
    <name type="scientific">Camellia sinensis var. sinensis</name>
    <name type="common">China tea</name>
    <dbReference type="NCBI Taxonomy" id="542762"/>
    <lineage>
        <taxon>Eukaryota</taxon>
        <taxon>Viridiplantae</taxon>
        <taxon>Streptophyta</taxon>
        <taxon>Embryophyta</taxon>
        <taxon>Tracheophyta</taxon>
        <taxon>Spermatophyta</taxon>
        <taxon>Magnoliopsida</taxon>
        <taxon>eudicotyledons</taxon>
        <taxon>Gunneridae</taxon>
        <taxon>Pentapetalae</taxon>
        <taxon>asterids</taxon>
        <taxon>Ericales</taxon>
        <taxon>Theaceae</taxon>
        <taxon>Camellia</taxon>
    </lineage>
</organism>
<accession>A0A4S4DLL8</accession>
<dbReference type="STRING" id="542762.A0A4S4DLL8"/>